<evidence type="ECO:0000256" key="5">
    <source>
        <dbReference type="ARBA" id="ARBA00023315"/>
    </source>
</evidence>
<dbReference type="AlphaFoldDB" id="D5BPG8"/>
<comment type="catalytic activity">
    <reaction evidence="7 8">
        <text>N(6)-[(R)-dihydrolipoyl]-L-lysyl-[protein] + acetyl-CoA = N(6)-[(R)-S(8)-acetyldihydrolipoyl]-L-lysyl-[protein] + CoA</text>
        <dbReference type="Rhea" id="RHEA:17017"/>
        <dbReference type="Rhea" id="RHEA-COMP:10475"/>
        <dbReference type="Rhea" id="RHEA-COMP:10478"/>
        <dbReference type="ChEBI" id="CHEBI:57287"/>
        <dbReference type="ChEBI" id="CHEBI:57288"/>
        <dbReference type="ChEBI" id="CHEBI:83100"/>
        <dbReference type="ChEBI" id="CHEBI:83111"/>
        <dbReference type="EC" id="2.3.1.12"/>
    </reaction>
</comment>
<dbReference type="InterPro" id="IPR006257">
    <property type="entry name" value="LAT1"/>
</dbReference>
<dbReference type="Gene3D" id="4.10.320.10">
    <property type="entry name" value="E3-binding domain"/>
    <property type="match status" value="1"/>
</dbReference>
<sequence>MAIEIKMPALSPTMEVGTLSKWMVAVGDDVRSGDVIAEIETDKATMEVEAVDDGKMAQIAVADGTENIPVGTVIALLAEDGEDVATVSSASPKPAASKLAPPKEDAAGEESGSAAKEAVADDATKQEPAMDTSKPAPVSPRTSADTKRIFASPLARRIAADKGVDLASLTGSGPHGRILRRDVEGAPASMQASLATTAPSRAVTSSAEKGASTLVPNNQMRKIIASRLQESKQTAPHFYLTIDCNIDTLLESRKALNALADEGIKISVNDMVIRAAAMALMKVPAANASWEGDNTRLFHNADICMAVAVDGGLVTPVIWAAESKGLSELSTISSDLATRARDGKLAAEEFTGGSFTISNLGMFGVREFAAVINPPQGAILAVGAGEQRPVVIDGALSVATMMTVTLSCDHRAVDGAVGAEWLQAFKGFVENPVTMLL</sequence>
<dbReference type="InterPro" id="IPR036625">
    <property type="entry name" value="E3-bd_dom_sf"/>
</dbReference>
<evidence type="ECO:0000259" key="11">
    <source>
        <dbReference type="PROSITE" id="PS51826"/>
    </source>
</evidence>
<dbReference type="Gene3D" id="3.30.559.10">
    <property type="entry name" value="Chloramphenicol acetyltransferase-like domain"/>
    <property type="match status" value="1"/>
</dbReference>
<accession>D5BPG8</accession>
<dbReference type="InterPro" id="IPR004167">
    <property type="entry name" value="PSBD"/>
</dbReference>
<dbReference type="PROSITE" id="PS51826">
    <property type="entry name" value="PSBD"/>
    <property type="match status" value="1"/>
</dbReference>
<dbReference type="Proteomes" id="UP000007460">
    <property type="component" value="Chromosome"/>
</dbReference>
<dbReference type="Pfam" id="PF00364">
    <property type="entry name" value="Biotin_lipoyl"/>
    <property type="match status" value="1"/>
</dbReference>
<comment type="subunit">
    <text evidence="2">Forms a 24-polypeptide structural core with octahedral symmetry.</text>
</comment>
<dbReference type="InterPro" id="IPR011053">
    <property type="entry name" value="Single_hybrid_motif"/>
</dbReference>
<evidence type="ECO:0000256" key="8">
    <source>
        <dbReference type="RuleBase" id="RU361137"/>
    </source>
</evidence>
<dbReference type="InterPro" id="IPR000089">
    <property type="entry name" value="Biotin_lipoyl"/>
</dbReference>
<dbReference type="HOGENOM" id="CLU_016733_10_2_5"/>
<evidence type="ECO:0000256" key="1">
    <source>
        <dbReference type="ARBA" id="ARBA00007317"/>
    </source>
</evidence>
<evidence type="ECO:0000256" key="2">
    <source>
        <dbReference type="ARBA" id="ARBA00011484"/>
    </source>
</evidence>
<dbReference type="PROSITE" id="PS50968">
    <property type="entry name" value="BIOTINYL_LIPOYL"/>
    <property type="match status" value="1"/>
</dbReference>
<dbReference type="FunFam" id="2.40.50.100:FF:000010">
    <property type="entry name" value="Acetyltransferase component of pyruvate dehydrogenase complex"/>
    <property type="match status" value="1"/>
</dbReference>
<dbReference type="SUPFAM" id="SSF47005">
    <property type="entry name" value="Peripheral subunit-binding domain of 2-oxo acid dehydrogenase complex"/>
    <property type="match status" value="1"/>
</dbReference>
<dbReference type="PANTHER" id="PTHR23151">
    <property type="entry name" value="DIHYDROLIPOAMIDE ACETYL/SUCCINYL-TRANSFERASE-RELATED"/>
    <property type="match status" value="1"/>
</dbReference>
<evidence type="ECO:0000256" key="6">
    <source>
        <dbReference type="ARBA" id="ARBA00025211"/>
    </source>
</evidence>
<dbReference type="Gene3D" id="2.40.50.100">
    <property type="match status" value="1"/>
</dbReference>
<dbReference type="KEGG" id="apb:SAR116_0207"/>
<dbReference type="FunFam" id="3.30.559.10:FF:000003">
    <property type="entry name" value="Acetyltransferase component of pyruvate dehydrogenase complex"/>
    <property type="match status" value="1"/>
</dbReference>
<dbReference type="InterPro" id="IPR045257">
    <property type="entry name" value="E2/Pdx1"/>
</dbReference>
<keyword evidence="3 8" id="KW-0808">Transferase</keyword>
<dbReference type="EC" id="2.3.1.12" evidence="8"/>
<dbReference type="eggNOG" id="COG0508">
    <property type="taxonomic scope" value="Bacteria"/>
</dbReference>
<gene>
    <name evidence="12" type="ordered locus">SAR116_0207</name>
</gene>
<keyword evidence="13" id="KW-1185">Reference proteome</keyword>
<organism evidence="12 13">
    <name type="scientific">Puniceispirillum marinum (strain IMCC1322)</name>
    <dbReference type="NCBI Taxonomy" id="488538"/>
    <lineage>
        <taxon>Bacteria</taxon>
        <taxon>Pseudomonadati</taxon>
        <taxon>Pseudomonadota</taxon>
        <taxon>Alphaproteobacteria</taxon>
        <taxon>Candidatus Puniceispirillales</taxon>
        <taxon>Candidatus Puniceispirillaceae</taxon>
        <taxon>Candidatus Puniceispirillum</taxon>
    </lineage>
</organism>
<dbReference type="NCBIfam" id="TIGR01349">
    <property type="entry name" value="PDHac_trf_mito"/>
    <property type="match status" value="1"/>
</dbReference>
<name>D5BPG8_PUNMI</name>
<feature type="domain" description="Lipoyl-binding" evidence="10">
    <location>
        <begin position="2"/>
        <end position="78"/>
    </location>
</feature>
<dbReference type="GO" id="GO:0006086">
    <property type="term" value="P:pyruvate decarboxylation to acetyl-CoA"/>
    <property type="evidence" value="ECO:0007669"/>
    <property type="project" value="InterPro"/>
</dbReference>
<comment type="function">
    <text evidence="6">The pyruvate dehydrogenase complex catalyzes the overall conversion of pyruvate to acetyl-CoA and CO(2). It contains multiple copies of three enzymatic components: pyruvate dehydrogenase (E1), dihydrolipoamide acetyltransferase (E2) and lipoamide dehydrogenase (E3).</text>
</comment>
<dbReference type="SUPFAM" id="SSF52777">
    <property type="entry name" value="CoA-dependent acyltransferases"/>
    <property type="match status" value="1"/>
</dbReference>
<dbReference type="STRING" id="488538.SAR116_0207"/>
<evidence type="ECO:0000256" key="9">
    <source>
        <dbReference type="SAM" id="MobiDB-lite"/>
    </source>
</evidence>
<dbReference type="InterPro" id="IPR023213">
    <property type="entry name" value="CAT-like_dom_sf"/>
</dbReference>
<evidence type="ECO:0000256" key="7">
    <source>
        <dbReference type="ARBA" id="ARBA00048370"/>
    </source>
</evidence>
<comment type="cofactor">
    <cofactor evidence="8">
        <name>(R)-lipoate</name>
        <dbReference type="ChEBI" id="CHEBI:83088"/>
    </cofactor>
    <text evidence="8">Binds 1 lipoyl cofactor covalently.</text>
</comment>
<dbReference type="OrthoDB" id="9805770at2"/>
<proteinExistence type="inferred from homology"/>
<dbReference type="Pfam" id="PF00198">
    <property type="entry name" value="2-oxoacid_dh"/>
    <property type="match status" value="1"/>
</dbReference>
<dbReference type="RefSeq" id="WP_013045080.1">
    <property type="nucleotide sequence ID" value="NC_014010.1"/>
</dbReference>
<reference evidence="12 13" key="1">
    <citation type="journal article" date="2010" name="J. Bacteriol.">
        <title>Complete genome sequence of "Candidatus Puniceispirillum marinum" IMCC1322, a representative of the SAR116 clade in the Alphaproteobacteria.</title>
        <authorList>
            <person name="Oh H.M."/>
            <person name="Kwon K.K."/>
            <person name="Kang I."/>
            <person name="Kang S.G."/>
            <person name="Lee J.H."/>
            <person name="Kim S.J."/>
            <person name="Cho J.C."/>
        </authorList>
    </citation>
    <scope>NUCLEOTIDE SEQUENCE [LARGE SCALE GENOMIC DNA]</scope>
    <source>
        <strain evidence="12 13">IMCC1322</strain>
    </source>
</reference>
<evidence type="ECO:0000256" key="4">
    <source>
        <dbReference type="ARBA" id="ARBA00022823"/>
    </source>
</evidence>
<feature type="region of interest" description="Disordered" evidence="9">
    <location>
        <begin position="87"/>
        <end position="146"/>
    </location>
</feature>
<dbReference type="EMBL" id="CP001751">
    <property type="protein sequence ID" value="ADE38450.1"/>
    <property type="molecule type" value="Genomic_DNA"/>
</dbReference>
<evidence type="ECO:0000259" key="10">
    <source>
        <dbReference type="PROSITE" id="PS50968"/>
    </source>
</evidence>
<dbReference type="GO" id="GO:0045254">
    <property type="term" value="C:pyruvate dehydrogenase complex"/>
    <property type="evidence" value="ECO:0007669"/>
    <property type="project" value="UniProtKB-UniRule"/>
</dbReference>
<protein>
    <recommendedName>
        <fullName evidence="8">Acetyltransferase component of pyruvate dehydrogenase complex</fullName>
        <ecNumber evidence="8">2.3.1.12</ecNumber>
    </recommendedName>
</protein>
<dbReference type="GO" id="GO:0004742">
    <property type="term" value="F:dihydrolipoyllysine-residue acetyltransferase activity"/>
    <property type="evidence" value="ECO:0007669"/>
    <property type="project" value="UniProtKB-UniRule"/>
</dbReference>
<feature type="domain" description="Peripheral subunit-binding (PSBD)" evidence="11">
    <location>
        <begin position="150"/>
        <end position="187"/>
    </location>
</feature>
<comment type="similarity">
    <text evidence="1 8">Belongs to the 2-oxoacid dehydrogenase family.</text>
</comment>
<evidence type="ECO:0000313" key="12">
    <source>
        <dbReference type="EMBL" id="ADE38450.1"/>
    </source>
</evidence>
<keyword evidence="5 8" id="KW-0012">Acyltransferase</keyword>
<dbReference type="InterPro" id="IPR001078">
    <property type="entry name" value="2-oxoacid_DH_actylTfrase"/>
</dbReference>
<feature type="compositionally biased region" description="Low complexity" evidence="9">
    <location>
        <begin position="88"/>
        <end position="100"/>
    </location>
</feature>
<dbReference type="Pfam" id="PF02817">
    <property type="entry name" value="E3_binding"/>
    <property type="match status" value="1"/>
</dbReference>
<keyword evidence="4 8" id="KW-0450">Lipoyl</keyword>
<evidence type="ECO:0000256" key="3">
    <source>
        <dbReference type="ARBA" id="ARBA00022679"/>
    </source>
</evidence>
<evidence type="ECO:0000313" key="13">
    <source>
        <dbReference type="Proteomes" id="UP000007460"/>
    </source>
</evidence>
<dbReference type="PANTHER" id="PTHR23151:SF90">
    <property type="entry name" value="DIHYDROLIPOYLLYSINE-RESIDUE ACETYLTRANSFERASE COMPONENT OF PYRUVATE DEHYDROGENASE COMPLEX, MITOCHONDRIAL-RELATED"/>
    <property type="match status" value="1"/>
</dbReference>
<dbReference type="SUPFAM" id="SSF51230">
    <property type="entry name" value="Single hybrid motif"/>
    <property type="match status" value="1"/>
</dbReference>
<dbReference type="CDD" id="cd06849">
    <property type="entry name" value="lipoyl_domain"/>
    <property type="match status" value="1"/>
</dbReference>
<dbReference type="InterPro" id="IPR003016">
    <property type="entry name" value="2-oxoA_DH_lipoyl-BS"/>
</dbReference>
<dbReference type="PROSITE" id="PS00189">
    <property type="entry name" value="LIPOYL"/>
    <property type="match status" value="1"/>
</dbReference>